<dbReference type="Proteomes" id="UP000177998">
    <property type="component" value="Unassembled WGS sequence"/>
</dbReference>
<dbReference type="EMBL" id="MFMZ01000056">
    <property type="protein sequence ID" value="OGG90239.1"/>
    <property type="molecule type" value="Genomic_DNA"/>
</dbReference>
<evidence type="ECO:0000313" key="4">
    <source>
        <dbReference type="EMBL" id="OGG90239.1"/>
    </source>
</evidence>
<gene>
    <name evidence="4" type="ORF">A3H55_01205</name>
</gene>
<reference evidence="4 5" key="1">
    <citation type="journal article" date="2016" name="Nat. Commun.">
        <title>Thousands of microbial genomes shed light on interconnected biogeochemical processes in an aquifer system.</title>
        <authorList>
            <person name="Anantharaman K."/>
            <person name="Brown C.T."/>
            <person name="Hug L.A."/>
            <person name="Sharon I."/>
            <person name="Castelle C.J."/>
            <person name="Probst A.J."/>
            <person name="Thomas B.C."/>
            <person name="Singh A."/>
            <person name="Wilkins M.J."/>
            <person name="Karaoz U."/>
            <person name="Brodie E.L."/>
            <person name="Williams K.H."/>
            <person name="Hubbard S.S."/>
            <person name="Banfield J.F."/>
        </authorList>
    </citation>
    <scope>NUCLEOTIDE SEQUENCE [LARGE SCALE GENOMIC DNA]</scope>
</reference>
<dbReference type="GO" id="GO:0043024">
    <property type="term" value="F:ribosomal small subunit binding"/>
    <property type="evidence" value="ECO:0007669"/>
    <property type="project" value="TreeGrafter"/>
</dbReference>
<dbReference type="AlphaFoldDB" id="A0A1F6FWK9"/>
<protein>
    <submittedName>
        <fullName evidence="4">Ribosome-binding factor A</fullName>
    </submittedName>
</protein>
<dbReference type="Gene3D" id="3.30.300.20">
    <property type="match status" value="1"/>
</dbReference>
<organism evidence="4 5">
    <name type="scientific">Candidatus Kuenenbacteria bacterium RIFCSPLOWO2_02_FULL_42_16</name>
    <dbReference type="NCBI Taxonomy" id="1798564"/>
    <lineage>
        <taxon>Bacteria</taxon>
        <taxon>Candidatus Kueneniibacteriota</taxon>
    </lineage>
</organism>
<dbReference type="GO" id="GO:0005829">
    <property type="term" value="C:cytosol"/>
    <property type="evidence" value="ECO:0007669"/>
    <property type="project" value="TreeGrafter"/>
</dbReference>
<feature type="compositionally biased region" description="Basic residues" evidence="3">
    <location>
        <begin position="132"/>
        <end position="142"/>
    </location>
</feature>
<dbReference type="PANTHER" id="PTHR33515:SF1">
    <property type="entry name" value="RIBOSOME-BINDING FACTOR A, CHLOROPLASTIC-RELATED"/>
    <property type="match status" value="1"/>
</dbReference>
<evidence type="ECO:0000313" key="5">
    <source>
        <dbReference type="Proteomes" id="UP000177998"/>
    </source>
</evidence>
<evidence type="ECO:0000256" key="3">
    <source>
        <dbReference type="SAM" id="MobiDB-lite"/>
    </source>
</evidence>
<dbReference type="InterPro" id="IPR015946">
    <property type="entry name" value="KH_dom-like_a/b"/>
</dbReference>
<dbReference type="SUPFAM" id="SSF89919">
    <property type="entry name" value="Ribosome-binding factor A, RbfA"/>
    <property type="match status" value="1"/>
</dbReference>
<feature type="coiled-coil region" evidence="2">
    <location>
        <begin position="93"/>
        <end position="120"/>
    </location>
</feature>
<dbReference type="GO" id="GO:0006364">
    <property type="term" value="P:rRNA processing"/>
    <property type="evidence" value="ECO:0007669"/>
    <property type="project" value="InterPro"/>
</dbReference>
<dbReference type="PROSITE" id="PS01319">
    <property type="entry name" value="RBFA"/>
    <property type="match status" value="1"/>
</dbReference>
<dbReference type="InterPro" id="IPR000238">
    <property type="entry name" value="RbfA"/>
</dbReference>
<accession>A0A1F6FWK9</accession>
<dbReference type="InterPro" id="IPR023799">
    <property type="entry name" value="RbfA_dom_sf"/>
</dbReference>
<comment type="caution">
    <text evidence="4">The sequence shown here is derived from an EMBL/GenBank/DDBJ whole genome shotgun (WGS) entry which is preliminary data.</text>
</comment>
<keyword evidence="2" id="KW-0175">Coiled coil</keyword>
<feature type="region of interest" description="Disordered" evidence="3">
    <location>
        <begin position="122"/>
        <end position="142"/>
    </location>
</feature>
<keyword evidence="1" id="KW-0690">Ribosome biogenesis</keyword>
<name>A0A1F6FWK9_9BACT</name>
<sequence>MTNYKLEKINNIIEEELGQIVQQEIDFDQGVFMSISQVEISESLGSAKVWIDAWPIEAGADVLKILRKHKGVLRCGLAGRVKMRRVPDLKFFIDREEIEDEQQRRKVEEILEEIKKTKTQGIVNLPTAGRQGTRKKLKTSNR</sequence>
<dbReference type="PANTHER" id="PTHR33515">
    <property type="entry name" value="RIBOSOME-BINDING FACTOR A, CHLOROPLASTIC-RELATED"/>
    <property type="match status" value="1"/>
</dbReference>
<evidence type="ECO:0000256" key="2">
    <source>
        <dbReference type="SAM" id="Coils"/>
    </source>
</evidence>
<dbReference type="STRING" id="1798564.A3H55_01205"/>
<evidence type="ECO:0000256" key="1">
    <source>
        <dbReference type="ARBA" id="ARBA00022517"/>
    </source>
</evidence>
<dbReference type="InterPro" id="IPR020053">
    <property type="entry name" value="Ribosome-bd_factorA_CS"/>
</dbReference>
<dbReference type="Pfam" id="PF02033">
    <property type="entry name" value="RBFA"/>
    <property type="match status" value="1"/>
</dbReference>
<proteinExistence type="predicted"/>
<dbReference type="NCBIfam" id="TIGR00082">
    <property type="entry name" value="rbfA"/>
    <property type="match status" value="1"/>
</dbReference>